<sequence length="57" mass="6514">MIRVLFVALLFFCGGYALAKQEPRPIAGDNHIKVMNYNPQAIHKYTGFYGYQSSILF</sequence>
<evidence type="ECO:0000313" key="2">
    <source>
        <dbReference type="EMBL" id="TVS94638.1"/>
    </source>
</evidence>
<dbReference type="Proteomes" id="UP000218080">
    <property type="component" value="Unassembled WGS sequence"/>
</dbReference>
<accession>A0A6C1U1W0</accession>
<keyword evidence="1" id="KW-0732">Signal</keyword>
<comment type="caution">
    <text evidence="2">The sequence shown here is derived from an EMBL/GenBank/DDBJ whole genome shotgun (WGS) entry which is preliminary data.</text>
</comment>
<name>A0A6C1U1W0_WOLPI</name>
<gene>
    <name evidence="2" type="ORF">COM42_003900</name>
</gene>
<dbReference type="EMBL" id="NWVJ02000212">
    <property type="protein sequence ID" value="TVS94638.1"/>
    <property type="molecule type" value="Genomic_DNA"/>
</dbReference>
<feature type="chain" id="PRO_5025628074" evidence="1">
    <location>
        <begin position="20"/>
        <end position="57"/>
    </location>
</feature>
<feature type="non-terminal residue" evidence="2">
    <location>
        <position position="57"/>
    </location>
</feature>
<feature type="signal peptide" evidence="1">
    <location>
        <begin position="1"/>
        <end position="19"/>
    </location>
</feature>
<organism evidence="2">
    <name type="scientific">Wolbachia pipientis</name>
    <dbReference type="NCBI Taxonomy" id="955"/>
    <lineage>
        <taxon>Bacteria</taxon>
        <taxon>Pseudomonadati</taxon>
        <taxon>Pseudomonadota</taxon>
        <taxon>Alphaproteobacteria</taxon>
        <taxon>Rickettsiales</taxon>
        <taxon>Anaplasmataceae</taxon>
        <taxon>Wolbachieae</taxon>
        <taxon>Wolbachia</taxon>
    </lineage>
</organism>
<dbReference type="AlphaFoldDB" id="A0A6C1U1W0"/>
<reference evidence="2" key="1">
    <citation type="submission" date="2019-07" db="EMBL/GenBank/DDBJ databases">
        <title>Genome assemblies of Wolbachia strains wAlbA and wAlbB in wild caught Aedes albopictus specimens.</title>
        <authorList>
            <person name="Kulkarni A."/>
            <person name="Yu W."/>
            <person name="Xue R.-D."/>
            <person name="Ma Y."/>
            <person name="Xu J."/>
        </authorList>
    </citation>
    <scope>NUCLEOTIDE SEQUENCE</scope>
    <source>
        <strain evidence="2">HN2016</strain>
    </source>
</reference>
<proteinExistence type="predicted"/>
<protein>
    <submittedName>
        <fullName evidence="2">P-type conjugative transfer protein VirB9</fullName>
    </submittedName>
</protein>
<evidence type="ECO:0000256" key="1">
    <source>
        <dbReference type="SAM" id="SignalP"/>
    </source>
</evidence>